<accession>A0ACC0UAS1</accession>
<organism evidence="1 2">
    <name type="scientific">Russula earlei</name>
    <dbReference type="NCBI Taxonomy" id="71964"/>
    <lineage>
        <taxon>Eukaryota</taxon>
        <taxon>Fungi</taxon>
        <taxon>Dikarya</taxon>
        <taxon>Basidiomycota</taxon>
        <taxon>Agaricomycotina</taxon>
        <taxon>Agaricomycetes</taxon>
        <taxon>Russulales</taxon>
        <taxon>Russulaceae</taxon>
        <taxon>Russula</taxon>
    </lineage>
</organism>
<reference evidence="1" key="1">
    <citation type="submission" date="2021-03" db="EMBL/GenBank/DDBJ databases">
        <title>Evolutionary priming and transition to the ectomycorrhizal habit in an iconic lineage of mushroom-forming fungi: is preadaptation a requirement?</title>
        <authorList>
            <consortium name="DOE Joint Genome Institute"/>
            <person name="Looney B.P."/>
            <person name="Miyauchi S."/>
            <person name="Morin E."/>
            <person name="Drula E."/>
            <person name="Courty P.E."/>
            <person name="Chicoki N."/>
            <person name="Fauchery L."/>
            <person name="Kohler A."/>
            <person name="Kuo A."/>
            <person name="LaButti K."/>
            <person name="Pangilinan J."/>
            <person name="Lipzen A."/>
            <person name="Riley R."/>
            <person name="Andreopoulos W."/>
            <person name="He G."/>
            <person name="Johnson J."/>
            <person name="Barry K.W."/>
            <person name="Grigoriev I.V."/>
            <person name="Nagy L."/>
            <person name="Hibbett D."/>
            <person name="Henrissat B."/>
            <person name="Matheny P.B."/>
            <person name="Labbe J."/>
            <person name="Martin A.F."/>
        </authorList>
    </citation>
    <scope>NUCLEOTIDE SEQUENCE</scope>
    <source>
        <strain evidence="1">BPL698</strain>
    </source>
</reference>
<evidence type="ECO:0000313" key="1">
    <source>
        <dbReference type="EMBL" id="KAI9507947.1"/>
    </source>
</evidence>
<dbReference type="EMBL" id="JAGFNK010000106">
    <property type="protein sequence ID" value="KAI9507947.1"/>
    <property type="molecule type" value="Genomic_DNA"/>
</dbReference>
<evidence type="ECO:0000313" key="2">
    <source>
        <dbReference type="Proteomes" id="UP001207468"/>
    </source>
</evidence>
<protein>
    <submittedName>
        <fullName evidence="1">Uncharacterized protein</fullName>
    </submittedName>
</protein>
<comment type="caution">
    <text evidence="1">The sequence shown here is derived from an EMBL/GenBank/DDBJ whole genome shotgun (WGS) entry which is preliminary data.</text>
</comment>
<dbReference type="Proteomes" id="UP001207468">
    <property type="component" value="Unassembled WGS sequence"/>
</dbReference>
<gene>
    <name evidence="1" type="ORF">F5148DRAFT_41875</name>
</gene>
<name>A0ACC0UAS1_9AGAM</name>
<proteinExistence type="predicted"/>
<keyword evidence="2" id="KW-1185">Reference proteome</keyword>
<sequence>MCVRNWRYIVFASPRRLNLRLFYTGKRPMSEMLDVWPVLPVVLSQPHASWGVSKSYLDSWGNVAGALESEHHHRICQIHLFDIPTSRWERLAAAMEKPFPELIFLRFGIEDNTATSVPDSFFAPLVQHLSLSNCPLRGIPKLLLSSDQLVVLSLFNIPNSGYNSPEDLGTALSVMSRLESLRLQFQSPLYPASRPPPGFTPCVLPALTEFVFCGVHEYLEDLLAQLEAPLLKSPPDNFFHGPRLCHPTTSPVDRPHRIVQNMRQSNRAHF</sequence>